<proteinExistence type="predicted"/>
<dbReference type="AlphaFoldDB" id="Q2QW77"/>
<dbReference type="EMBL" id="DP000011">
    <property type="protein sequence ID" value="ABA96112.1"/>
    <property type="molecule type" value="Genomic_DNA"/>
</dbReference>
<reference evidence="1" key="3">
    <citation type="submission" date="2006-01" db="EMBL/GenBank/DDBJ databases">
        <authorList>
            <person name="Buell R."/>
        </authorList>
    </citation>
    <scope>NUCLEOTIDE SEQUENCE</scope>
</reference>
<gene>
    <name evidence="1" type="ordered locus">LOC_Os12g10300</name>
</gene>
<sequence>MSLQSWLTLSIYRGNRPGNFELEFEIRWHNVDNLQVIKQWSRSLNSGQVILAT</sequence>
<protein>
    <submittedName>
        <fullName evidence="1">Retrotransposon protein, putative, Ty1-copia subclass</fullName>
    </submittedName>
</protein>
<organism evidence="1">
    <name type="scientific">Oryza sativa subsp. japonica</name>
    <name type="common">Rice</name>
    <dbReference type="NCBI Taxonomy" id="39947"/>
    <lineage>
        <taxon>Eukaryota</taxon>
        <taxon>Viridiplantae</taxon>
        <taxon>Streptophyta</taxon>
        <taxon>Embryophyta</taxon>
        <taxon>Tracheophyta</taxon>
        <taxon>Spermatophyta</taxon>
        <taxon>Magnoliopsida</taxon>
        <taxon>Liliopsida</taxon>
        <taxon>Poales</taxon>
        <taxon>Poaceae</taxon>
        <taxon>BOP clade</taxon>
        <taxon>Oryzoideae</taxon>
        <taxon>Oryzeae</taxon>
        <taxon>Oryzinae</taxon>
        <taxon>Oryza</taxon>
        <taxon>Oryza sativa</taxon>
    </lineage>
</organism>
<name>Q2QW77_ORYSJ</name>
<reference evidence="1" key="1">
    <citation type="journal article" date="2005" name="BMC Biol.">
        <title>The sequence of rice chromosomes 11 and 12, rich in disease resistance genes and recent gene duplications.</title>
        <authorList>
            <consortium name="The rice chromosomes 11 and 12 sequencing consortia"/>
        </authorList>
    </citation>
    <scope>NUCLEOTIDE SEQUENCE [LARGE SCALE GENOMIC DNA]</scope>
</reference>
<reference evidence="1" key="2">
    <citation type="submission" date="2005-04" db="EMBL/GenBank/DDBJ databases">
        <authorList>
            <person name="Buell C.R."/>
            <person name="Wing R.A."/>
            <person name="McCombie W.A."/>
            <person name="Ouyang S."/>
        </authorList>
    </citation>
    <scope>NUCLEOTIDE SEQUENCE</scope>
</reference>
<evidence type="ECO:0000313" key="1">
    <source>
        <dbReference type="EMBL" id="ABA96112.1"/>
    </source>
</evidence>
<accession>Q2QW77</accession>